<dbReference type="Gene3D" id="1.25.40.20">
    <property type="entry name" value="Ankyrin repeat-containing domain"/>
    <property type="match status" value="1"/>
</dbReference>
<dbReference type="InterPro" id="IPR002110">
    <property type="entry name" value="Ankyrin_rpt"/>
</dbReference>
<organism evidence="1">
    <name type="scientific">bioreactor metagenome</name>
    <dbReference type="NCBI Taxonomy" id="1076179"/>
    <lineage>
        <taxon>unclassified sequences</taxon>
        <taxon>metagenomes</taxon>
        <taxon>ecological metagenomes</taxon>
    </lineage>
</organism>
<comment type="caution">
    <text evidence="1">The sequence shown here is derived from an EMBL/GenBank/DDBJ whole genome shotgun (WGS) entry which is preliminary data.</text>
</comment>
<protein>
    <recommendedName>
        <fullName evidence="2">Ankyrin repeat protein</fullName>
    </recommendedName>
</protein>
<dbReference type="InterPro" id="IPR036770">
    <property type="entry name" value="Ankyrin_rpt-contain_sf"/>
</dbReference>
<accession>A0A645HY02</accession>
<dbReference type="Pfam" id="PF12796">
    <property type="entry name" value="Ank_2"/>
    <property type="match status" value="1"/>
</dbReference>
<proteinExistence type="predicted"/>
<dbReference type="SUPFAM" id="SSF48403">
    <property type="entry name" value="Ankyrin repeat"/>
    <property type="match status" value="1"/>
</dbReference>
<name>A0A645HY02_9ZZZZ</name>
<sequence>MINLLLKAGAEINLCDESGWSALVYAAEQGRWAAVELLVANGAQTDVKPDGVPLDVFIHERAASRITERGRKILCAIMNR</sequence>
<evidence type="ECO:0008006" key="2">
    <source>
        <dbReference type="Google" id="ProtNLM"/>
    </source>
</evidence>
<dbReference type="PROSITE" id="PS50088">
    <property type="entry name" value="ANK_REPEAT"/>
    <property type="match status" value="1"/>
</dbReference>
<dbReference type="EMBL" id="VSSQ01102660">
    <property type="protein sequence ID" value="MPN43925.1"/>
    <property type="molecule type" value="Genomic_DNA"/>
</dbReference>
<evidence type="ECO:0000313" key="1">
    <source>
        <dbReference type="EMBL" id="MPN43925.1"/>
    </source>
</evidence>
<gene>
    <name evidence="1" type="ORF">SDC9_191486</name>
</gene>
<reference evidence="1" key="1">
    <citation type="submission" date="2019-08" db="EMBL/GenBank/DDBJ databases">
        <authorList>
            <person name="Kucharzyk K."/>
            <person name="Murdoch R.W."/>
            <person name="Higgins S."/>
            <person name="Loffler F."/>
        </authorList>
    </citation>
    <scope>NUCLEOTIDE SEQUENCE</scope>
</reference>
<dbReference type="AlphaFoldDB" id="A0A645HY02"/>